<organism evidence="1 2">
    <name type="scientific">Marvinbryantia formatexigens DSM 14469</name>
    <dbReference type="NCBI Taxonomy" id="478749"/>
    <lineage>
        <taxon>Bacteria</taxon>
        <taxon>Bacillati</taxon>
        <taxon>Bacillota</taxon>
        <taxon>Clostridia</taxon>
        <taxon>Lachnospirales</taxon>
        <taxon>Lachnospiraceae</taxon>
        <taxon>Marvinbryantia</taxon>
    </lineage>
</organism>
<dbReference type="EMBL" id="ACCL02000012">
    <property type="protein sequence ID" value="EET60267.1"/>
    <property type="molecule type" value="Genomic_DNA"/>
</dbReference>
<evidence type="ECO:0008006" key="3">
    <source>
        <dbReference type="Google" id="ProtNLM"/>
    </source>
</evidence>
<evidence type="ECO:0000313" key="1">
    <source>
        <dbReference type="EMBL" id="EET60267.1"/>
    </source>
</evidence>
<dbReference type="STRING" id="168384.SAMN05660368_00918"/>
<dbReference type="Proteomes" id="UP000005561">
    <property type="component" value="Unassembled WGS sequence"/>
</dbReference>
<dbReference type="InterPro" id="IPR029062">
    <property type="entry name" value="Class_I_gatase-like"/>
</dbReference>
<reference evidence="1" key="1">
    <citation type="submission" date="2009-07" db="EMBL/GenBank/DDBJ databases">
        <authorList>
            <person name="Weinstock G."/>
            <person name="Sodergren E."/>
            <person name="Clifton S."/>
            <person name="Fulton L."/>
            <person name="Fulton B."/>
            <person name="Courtney L."/>
            <person name="Fronick C."/>
            <person name="Harrison M."/>
            <person name="Strong C."/>
            <person name="Farmer C."/>
            <person name="Delahaunty K."/>
            <person name="Markovic C."/>
            <person name="Hall O."/>
            <person name="Minx P."/>
            <person name="Tomlinson C."/>
            <person name="Mitreva M."/>
            <person name="Nelson J."/>
            <person name="Hou S."/>
            <person name="Wollam A."/>
            <person name="Pepin K.H."/>
            <person name="Johnson M."/>
            <person name="Bhonagiri V."/>
            <person name="Nash W.E."/>
            <person name="Warren W."/>
            <person name="Chinwalla A."/>
            <person name="Mardis E.R."/>
            <person name="Wilson R.K."/>
        </authorList>
    </citation>
    <scope>NUCLEOTIDE SEQUENCE [LARGE SCALE GENOMIC DNA]</scope>
    <source>
        <strain evidence="1">DSM 14469</strain>
    </source>
</reference>
<name>C6LGR7_9FIRM</name>
<dbReference type="AlphaFoldDB" id="C6LGR7"/>
<accession>C6LGR7</accession>
<dbReference type="Gene3D" id="3.40.50.880">
    <property type="match status" value="1"/>
</dbReference>
<sequence>MMKKGLYFMGWYRDMWNYHPSLPLKNMHMIEDIMDIHADMLIWSCLGSGAIGLPYLDKEANDDTAPRLRLYGFMNDSEFCEECRKRGVKVFAVLWKAQLWEFGAEFNEDESKLLSLNILRGASDNHKYVGMSELSTNRYPKLFNPIEKYFPDGITNYFGEKVGDFLEEFKAVSLEGRNILSNWLMAPEHDHKCYSPCCNKDSFLTYMKRNVEMMIDAGAGGLHIDEYDTPKHVTSNAGCFCRECVAKFRVYLQEHQIALPEDAGNIETFDYREYLLAKGYTDEMLLAFNANARWDIPLYRHFYDMQMASVEWVVREVSGHAKKYAMETRKEEFPVTANLFQCFPLGDSVKKYLDILAGEKTDIKMRQDGWYRFATGWLNGKDSCFVEDPNQYVRDIVEDIKNGINDRFILFAIEPIAHGFHVAFPYGSWLQNQVKDAFWPDIRVLRKLGPWLDENEQLFGKKHIADIGVVYDSPSAYENSISEPYVDENSTYSKVERVSLQGVEELGRQGAFSNQGNFGHFFRLIQGLSDRHVLYNVLFESEDEPLTMERLKGYKTIVVPDAFLMDSVNAAALNAFAAGGGTVISLERKTEELKADELYKAGDMDELIEKLVGEDNIIDAPESLMYSVDVRETEEGRALHLVSYNYNEETHRIDAIPELNIGLNFKADAIGVYCFPENPNIEVTLNNGRLNIRNAGIYTIIEIK</sequence>
<evidence type="ECO:0000313" key="2">
    <source>
        <dbReference type="Proteomes" id="UP000005561"/>
    </source>
</evidence>
<proteinExistence type="predicted"/>
<gene>
    <name evidence="1" type="ORF">BRYFOR_07827</name>
</gene>
<dbReference type="eggNOG" id="COG1874">
    <property type="taxonomic scope" value="Bacteria"/>
</dbReference>
<dbReference type="RefSeq" id="WP_006862612.1">
    <property type="nucleotide sequence ID" value="NZ_ACCL02000012.1"/>
</dbReference>
<comment type="caution">
    <text evidence="1">The sequence shown here is derived from an EMBL/GenBank/DDBJ whole genome shotgun (WGS) entry which is preliminary data.</text>
</comment>
<protein>
    <recommendedName>
        <fullName evidence="3">Beta-galactosidase trimerisation domain-containing protein</fullName>
    </recommendedName>
</protein>
<keyword evidence="2" id="KW-1185">Reference proteome</keyword>